<dbReference type="SMART" id="SM00256">
    <property type="entry name" value="FBOX"/>
    <property type="match status" value="1"/>
</dbReference>
<dbReference type="CDD" id="cd22157">
    <property type="entry name" value="F-box_AtFBW1-like"/>
    <property type="match status" value="1"/>
</dbReference>
<name>A0A2P6S0Z5_ROSCH</name>
<dbReference type="Gramene" id="PRQ52343">
    <property type="protein sequence ID" value="PRQ52343"/>
    <property type="gene ID" value="RchiOBHm_Chr2g0154441"/>
</dbReference>
<sequence length="421" mass="48362">MTKRTNLRPQLKPISKPALKFLWMIRKKRHLSLSSRRSSTATDMPDGCAAVLTDHEDVLVEILARLPVKTLIRFRCVCTAWRSLISDPHFLKKQRKYDAERGVNDSDLRLLFSMKPPSSMGLVDLKGLKDAELAKRFREDRVATRELDFPVSLDHGYEIVNVGTCNGIICIQFNRGEYALWNPCTGEYNVLPKPSVFCYPRYYGFGYDEINDDYKVVKGSHCETDGNGPLKPLIQVFSLRKGTWKTYPGPKNVCMRGQGAFVNGKLHWLWFEEWWKSESKEIRPFSLAEEKFQEVMPIPWNNIGGILISGNRLCVHSETGAVRIVMMKEYGVKESWTEVLYLTIFTVPQIYDEICKVKPLWILENGDVLAYTVQQGGYLSLYKPKDKAFRNVIKPEGSYRFESVIYRETFVSPVTGNLGEI</sequence>
<dbReference type="STRING" id="74649.A0A2P6S0Z5"/>
<dbReference type="InterPro" id="IPR036047">
    <property type="entry name" value="F-box-like_dom_sf"/>
</dbReference>
<dbReference type="InterPro" id="IPR006527">
    <property type="entry name" value="F-box-assoc_dom_typ1"/>
</dbReference>
<proteinExistence type="predicted"/>
<dbReference type="InterPro" id="IPR017451">
    <property type="entry name" value="F-box-assoc_interact_dom"/>
</dbReference>
<dbReference type="SUPFAM" id="SSF81383">
    <property type="entry name" value="F-box domain"/>
    <property type="match status" value="1"/>
</dbReference>
<dbReference type="EMBL" id="PDCK01000040">
    <property type="protein sequence ID" value="PRQ52343.1"/>
    <property type="molecule type" value="Genomic_DNA"/>
</dbReference>
<dbReference type="Proteomes" id="UP000238479">
    <property type="component" value="Chromosome 2"/>
</dbReference>
<feature type="domain" description="F-box" evidence="1">
    <location>
        <begin position="56"/>
        <end position="94"/>
    </location>
</feature>
<dbReference type="Pfam" id="PF00646">
    <property type="entry name" value="F-box"/>
    <property type="match status" value="1"/>
</dbReference>
<evidence type="ECO:0000259" key="1">
    <source>
        <dbReference type="SMART" id="SM00256"/>
    </source>
</evidence>
<dbReference type="AlphaFoldDB" id="A0A2P6S0Z5"/>
<dbReference type="OrthoDB" id="1163518at2759"/>
<gene>
    <name evidence="2" type="ORF">RchiOBHm_Chr2g0154441</name>
</gene>
<dbReference type="InterPro" id="IPR050796">
    <property type="entry name" value="SCF_F-box_component"/>
</dbReference>
<dbReference type="NCBIfam" id="TIGR01640">
    <property type="entry name" value="F_box_assoc_1"/>
    <property type="match status" value="1"/>
</dbReference>
<protein>
    <submittedName>
        <fullName evidence="2">Putative F-box domain-containing protein</fullName>
    </submittedName>
</protein>
<comment type="caution">
    <text evidence="2">The sequence shown here is derived from an EMBL/GenBank/DDBJ whole genome shotgun (WGS) entry which is preliminary data.</text>
</comment>
<dbReference type="Gene3D" id="1.20.1280.50">
    <property type="match status" value="1"/>
</dbReference>
<dbReference type="PANTHER" id="PTHR31672:SF13">
    <property type="entry name" value="F-BOX PROTEIN CPR30-LIKE"/>
    <property type="match status" value="1"/>
</dbReference>
<evidence type="ECO:0000313" key="3">
    <source>
        <dbReference type="Proteomes" id="UP000238479"/>
    </source>
</evidence>
<dbReference type="InterPro" id="IPR001810">
    <property type="entry name" value="F-box_dom"/>
</dbReference>
<keyword evidence="3" id="KW-1185">Reference proteome</keyword>
<dbReference type="PANTHER" id="PTHR31672">
    <property type="entry name" value="BNACNNG10540D PROTEIN"/>
    <property type="match status" value="1"/>
</dbReference>
<organism evidence="2 3">
    <name type="scientific">Rosa chinensis</name>
    <name type="common">China rose</name>
    <dbReference type="NCBI Taxonomy" id="74649"/>
    <lineage>
        <taxon>Eukaryota</taxon>
        <taxon>Viridiplantae</taxon>
        <taxon>Streptophyta</taxon>
        <taxon>Embryophyta</taxon>
        <taxon>Tracheophyta</taxon>
        <taxon>Spermatophyta</taxon>
        <taxon>Magnoliopsida</taxon>
        <taxon>eudicotyledons</taxon>
        <taxon>Gunneridae</taxon>
        <taxon>Pentapetalae</taxon>
        <taxon>rosids</taxon>
        <taxon>fabids</taxon>
        <taxon>Rosales</taxon>
        <taxon>Rosaceae</taxon>
        <taxon>Rosoideae</taxon>
        <taxon>Rosoideae incertae sedis</taxon>
        <taxon>Rosa</taxon>
    </lineage>
</organism>
<evidence type="ECO:0000313" key="2">
    <source>
        <dbReference type="EMBL" id="PRQ52343.1"/>
    </source>
</evidence>
<accession>A0A2P6S0Z5</accession>
<dbReference type="Pfam" id="PF07734">
    <property type="entry name" value="FBA_1"/>
    <property type="match status" value="1"/>
</dbReference>
<reference evidence="2 3" key="1">
    <citation type="journal article" date="2018" name="Nat. Genet.">
        <title>The Rosa genome provides new insights in the design of modern roses.</title>
        <authorList>
            <person name="Bendahmane M."/>
        </authorList>
    </citation>
    <scope>NUCLEOTIDE SEQUENCE [LARGE SCALE GENOMIC DNA]</scope>
    <source>
        <strain evidence="3">cv. Old Blush</strain>
    </source>
</reference>